<dbReference type="Proteomes" id="UP001597183">
    <property type="component" value="Unassembled WGS sequence"/>
</dbReference>
<evidence type="ECO:0000313" key="1">
    <source>
        <dbReference type="EMBL" id="MFD1366922.1"/>
    </source>
</evidence>
<dbReference type="EMBL" id="JBHTMK010000019">
    <property type="protein sequence ID" value="MFD1366922.1"/>
    <property type="molecule type" value="Genomic_DNA"/>
</dbReference>
<reference evidence="2" key="1">
    <citation type="journal article" date="2019" name="Int. J. Syst. Evol. Microbiol.">
        <title>The Global Catalogue of Microorganisms (GCM) 10K type strain sequencing project: providing services to taxonomists for standard genome sequencing and annotation.</title>
        <authorList>
            <consortium name="The Broad Institute Genomics Platform"/>
            <consortium name="The Broad Institute Genome Sequencing Center for Infectious Disease"/>
            <person name="Wu L."/>
            <person name="Ma J."/>
        </authorList>
    </citation>
    <scope>NUCLEOTIDE SEQUENCE [LARGE SCALE GENOMIC DNA]</scope>
    <source>
        <strain evidence="2">CCM 7526</strain>
    </source>
</reference>
<sequence length="152" mass="16543">MNTVPNAALVDAAVEALSAFNPEMPEQAVNMLALWSRRPELTDLDLSEVVNRLFPDSMLVDPPACPAWCSGAHYGETVVPEIRECTSEEVYVPDLGNSAVPVDVARIFDRITGRFSRPAHVRIGEIELTSLAARAMARELNRAAALLEDGVL</sequence>
<protein>
    <submittedName>
        <fullName evidence="1">Uncharacterized protein</fullName>
    </submittedName>
</protein>
<name>A0ABW4A8D8_9ACTN</name>
<evidence type="ECO:0000313" key="2">
    <source>
        <dbReference type="Proteomes" id="UP001597183"/>
    </source>
</evidence>
<gene>
    <name evidence="1" type="ORF">ACFQ5G_16340</name>
</gene>
<comment type="caution">
    <text evidence="1">The sequence shown here is derived from an EMBL/GenBank/DDBJ whole genome shotgun (WGS) entry which is preliminary data.</text>
</comment>
<keyword evidence="2" id="KW-1185">Reference proteome</keyword>
<organism evidence="1 2">
    <name type="scientific">Actinoplanes sichuanensis</name>
    <dbReference type="NCBI Taxonomy" id="512349"/>
    <lineage>
        <taxon>Bacteria</taxon>
        <taxon>Bacillati</taxon>
        <taxon>Actinomycetota</taxon>
        <taxon>Actinomycetes</taxon>
        <taxon>Micromonosporales</taxon>
        <taxon>Micromonosporaceae</taxon>
        <taxon>Actinoplanes</taxon>
    </lineage>
</organism>
<dbReference type="RefSeq" id="WP_317787836.1">
    <property type="nucleotide sequence ID" value="NZ_AP028461.1"/>
</dbReference>
<proteinExistence type="predicted"/>
<accession>A0ABW4A8D8</accession>